<comment type="caution">
    <text evidence="1">The sequence shown here is derived from an EMBL/GenBank/DDBJ whole genome shotgun (WGS) entry which is preliminary data.</text>
</comment>
<dbReference type="RefSeq" id="WP_201676999.1">
    <property type="nucleotide sequence ID" value="NZ_JAEQNE010000008.1"/>
</dbReference>
<sequence>MDALDATLLDAVMLKMSLLYGKRFLGSYVHANEQIRAHFGTELAGLSEASVRYMLEHLPGDSVPNVRQLRALANQRPVVIELAQLAWSPRKVHSHEKREALAALRILQQEFIDGARRSDGIAWALRIHSNTEGKSRRARELAEEVLRAHGHLS</sequence>
<reference evidence="1 2" key="1">
    <citation type="journal article" date="2017" name="Int. J. Syst. Evol. Microbiol.">
        <title>Ramlibacter monticola sp. nov., isolated from forest soil.</title>
        <authorList>
            <person name="Chaudhary D.K."/>
            <person name="Kim J."/>
        </authorList>
    </citation>
    <scope>NUCLEOTIDE SEQUENCE [LARGE SCALE GENOMIC DNA]</scope>
    <source>
        <strain evidence="1 2">KACC 19175</strain>
    </source>
</reference>
<organism evidence="1 2">
    <name type="scientific">Ramlibacter monticola</name>
    <dbReference type="NCBI Taxonomy" id="1926872"/>
    <lineage>
        <taxon>Bacteria</taxon>
        <taxon>Pseudomonadati</taxon>
        <taxon>Pseudomonadota</taxon>
        <taxon>Betaproteobacteria</taxon>
        <taxon>Burkholderiales</taxon>
        <taxon>Comamonadaceae</taxon>
        <taxon>Ramlibacter</taxon>
    </lineage>
</organism>
<keyword evidence="2" id="KW-1185">Reference proteome</keyword>
<dbReference type="AlphaFoldDB" id="A0A937CX92"/>
<accession>A0A937CX92</accession>
<evidence type="ECO:0000313" key="2">
    <source>
        <dbReference type="Proteomes" id="UP000599109"/>
    </source>
</evidence>
<dbReference type="EMBL" id="JAEQNE010000008">
    <property type="protein sequence ID" value="MBL0394322.1"/>
    <property type="molecule type" value="Genomic_DNA"/>
</dbReference>
<dbReference type="Proteomes" id="UP000599109">
    <property type="component" value="Unassembled WGS sequence"/>
</dbReference>
<name>A0A937CX92_9BURK</name>
<gene>
    <name evidence="1" type="ORF">JJ685_24495</name>
</gene>
<proteinExistence type="predicted"/>
<protein>
    <submittedName>
        <fullName evidence="1">Uncharacterized protein</fullName>
    </submittedName>
</protein>
<evidence type="ECO:0000313" key="1">
    <source>
        <dbReference type="EMBL" id="MBL0394322.1"/>
    </source>
</evidence>